<dbReference type="InterPro" id="IPR051317">
    <property type="entry name" value="Gfo/Idh/MocA_oxidoreduct"/>
</dbReference>
<dbReference type="STRING" id="68214.AVL59_24085"/>
<dbReference type="Pfam" id="PF22685">
    <property type="entry name" value="Gal80p_C-like"/>
    <property type="match status" value="1"/>
</dbReference>
<dbReference type="AlphaFoldDB" id="A0A1B1B0A2"/>
<evidence type="ECO:0000313" key="3">
    <source>
        <dbReference type="EMBL" id="ANP52220.1"/>
    </source>
</evidence>
<dbReference type="SUPFAM" id="SSF51735">
    <property type="entry name" value="NAD(P)-binding Rossmann-fold domains"/>
    <property type="match status" value="1"/>
</dbReference>
<protein>
    <submittedName>
        <fullName evidence="3">Oxidoreductase</fullName>
    </submittedName>
</protein>
<dbReference type="GO" id="GO:0000166">
    <property type="term" value="F:nucleotide binding"/>
    <property type="evidence" value="ECO:0007669"/>
    <property type="project" value="InterPro"/>
</dbReference>
<dbReference type="KEGG" id="sgs:AVL59_24085"/>
<accession>A0A1B1B0A2</accession>
<dbReference type="Gene3D" id="3.30.360.10">
    <property type="entry name" value="Dihydrodipicolinate Reductase, domain 2"/>
    <property type="match status" value="1"/>
</dbReference>
<evidence type="ECO:0000259" key="2">
    <source>
        <dbReference type="Pfam" id="PF22685"/>
    </source>
</evidence>
<evidence type="ECO:0000313" key="4">
    <source>
        <dbReference type="Proteomes" id="UP000092659"/>
    </source>
</evidence>
<organism evidence="3 4">
    <name type="scientific">Streptomyces griseochromogenes</name>
    <dbReference type="NCBI Taxonomy" id="68214"/>
    <lineage>
        <taxon>Bacteria</taxon>
        <taxon>Bacillati</taxon>
        <taxon>Actinomycetota</taxon>
        <taxon>Actinomycetes</taxon>
        <taxon>Kitasatosporales</taxon>
        <taxon>Streptomycetaceae</taxon>
        <taxon>Streptomyces</taxon>
    </lineage>
</organism>
<dbReference type="InterPro" id="IPR055080">
    <property type="entry name" value="Gal80p-like_C"/>
</dbReference>
<feature type="domain" description="Gfo/Idh/MocA-like oxidoreductase N-terminal" evidence="1">
    <location>
        <begin position="33"/>
        <end position="155"/>
    </location>
</feature>
<evidence type="ECO:0000259" key="1">
    <source>
        <dbReference type="Pfam" id="PF01408"/>
    </source>
</evidence>
<dbReference type="PANTHER" id="PTHR43708:SF1">
    <property type="entry name" value="GALACTOSE_LACTOSE METABOLISM REGULATORY PROTEIN GAL80"/>
    <property type="match status" value="1"/>
</dbReference>
<dbReference type="SUPFAM" id="SSF55347">
    <property type="entry name" value="Glyceraldehyde-3-phosphate dehydrogenase-like, C-terminal domain"/>
    <property type="match status" value="1"/>
</dbReference>
<gene>
    <name evidence="3" type="ORF">AVL59_24085</name>
</gene>
<dbReference type="Pfam" id="PF01408">
    <property type="entry name" value="GFO_IDH_MocA"/>
    <property type="match status" value="1"/>
</dbReference>
<feature type="domain" description="Gal80p-like C-terminal" evidence="2">
    <location>
        <begin position="162"/>
        <end position="301"/>
    </location>
</feature>
<reference evidence="3 4" key="1">
    <citation type="submission" date="2016-06" db="EMBL/GenBank/DDBJ databases">
        <title>Complete genome sequence of Streptomyces griseochromogenes ATCC 14511, the Blasticidin S producer.</title>
        <authorList>
            <person name="Wu L."/>
        </authorList>
    </citation>
    <scope>NUCLEOTIDE SEQUENCE [LARGE SCALE GENOMIC DNA]</scope>
    <source>
        <strain evidence="3 4">ATCC 14511</strain>
    </source>
</reference>
<dbReference type="PANTHER" id="PTHR43708">
    <property type="entry name" value="CONSERVED EXPRESSED OXIDOREDUCTASE (EUROFUNG)"/>
    <property type="match status" value="1"/>
</dbReference>
<name>A0A1B1B0A2_9ACTN</name>
<proteinExistence type="predicted"/>
<dbReference type="Gene3D" id="3.40.50.720">
    <property type="entry name" value="NAD(P)-binding Rossmann-like Domain"/>
    <property type="match status" value="1"/>
</dbReference>
<dbReference type="Proteomes" id="UP000092659">
    <property type="component" value="Chromosome"/>
</dbReference>
<dbReference type="EMBL" id="CP016279">
    <property type="protein sequence ID" value="ANP52220.1"/>
    <property type="molecule type" value="Genomic_DNA"/>
</dbReference>
<dbReference type="InterPro" id="IPR036291">
    <property type="entry name" value="NAD(P)-bd_dom_sf"/>
</dbReference>
<dbReference type="InterPro" id="IPR000683">
    <property type="entry name" value="Gfo/Idh/MocA-like_OxRdtase_N"/>
</dbReference>
<sequence>MSAIVIGRFEVREQAVANAGVHMTSISPHREPIRVGVVGLSASGGWAATAHVPALAGLDGYELRALSASGAESARAAGEKYAVPLAFGSAEELARSEEVDLVVVTVKVPHHLELIRPALEAGKMVFSEWPLGADLAQAEELADLAHRKGVLTAVGLQARSAPPLRYLRDLVADGYAGRVLSTSMLGSGWIGGATYDDNYAYVLDVTSGATLLSIPFGHSVDALTMVLGEFREVSAHIENLRPEVVHVTSGAVAAKSAEDQIAVTGVLESGAVAAMHMRGGTSRATAFHWEINGTQGDLVVKADQAQWWYGGLRLYGARGEDGTLAELPVPAHYQRSLTQWTERSDEPACNVAHEYALLRDRITGSLAPDEDGVPDFRHAVRRHRMLERIREAARVGRKVTLTGQGVWAPRRVHEAVLGAWESMDARLTLVAQSEGGPQPALCAQAVTARL</sequence>